<feature type="coiled-coil region" evidence="7">
    <location>
        <begin position="260"/>
        <end position="315"/>
    </location>
</feature>
<accession>A0AAW1PFN2</accession>
<dbReference type="EC" id="3.1.4.-" evidence="6"/>
<proteinExistence type="inferred from homology"/>
<dbReference type="AlphaFoldDB" id="A0AAW1PFN2"/>
<dbReference type="InterPro" id="IPR023174">
    <property type="entry name" value="PDEase_CS"/>
</dbReference>
<dbReference type="Gene3D" id="1.10.1300.10">
    <property type="entry name" value="3'5'-cyclic nucleotide phosphodiesterase, catalytic domain"/>
    <property type="match status" value="1"/>
</dbReference>
<reference evidence="10 11" key="1">
    <citation type="journal article" date="2024" name="Nat. Commun.">
        <title>Phylogenomics reveals the evolutionary origins of lichenization in chlorophyte algae.</title>
        <authorList>
            <person name="Puginier C."/>
            <person name="Libourel C."/>
            <person name="Otte J."/>
            <person name="Skaloud P."/>
            <person name="Haon M."/>
            <person name="Grisel S."/>
            <person name="Petersen M."/>
            <person name="Berrin J.G."/>
            <person name="Delaux P.M."/>
            <person name="Dal Grande F."/>
            <person name="Keller J."/>
        </authorList>
    </citation>
    <scope>NUCLEOTIDE SEQUENCE [LARGE SCALE GENOMIC DNA]</scope>
    <source>
        <strain evidence="10 11">SAG 2036</strain>
    </source>
</reference>
<feature type="active site" description="Proton donor" evidence="3">
    <location>
        <position position="519"/>
    </location>
</feature>
<feature type="binding site" evidence="4">
    <location>
        <position position="731"/>
    </location>
    <ligand>
        <name>AMP</name>
        <dbReference type="ChEBI" id="CHEBI:456215"/>
    </ligand>
</feature>
<feature type="binding site" evidence="5">
    <location>
        <position position="563"/>
    </location>
    <ligand>
        <name>Zn(2+)</name>
        <dbReference type="ChEBI" id="CHEBI:29105"/>
        <label>1</label>
    </ligand>
</feature>
<evidence type="ECO:0000256" key="1">
    <source>
        <dbReference type="ARBA" id="ARBA00022723"/>
    </source>
</evidence>
<feature type="binding site" evidence="4">
    <location>
        <position position="563"/>
    </location>
    <ligand>
        <name>AMP</name>
        <dbReference type="ChEBI" id="CHEBI:456215"/>
    </ligand>
</feature>
<keyword evidence="7" id="KW-0175">Coiled coil</keyword>
<keyword evidence="11" id="KW-1185">Reference proteome</keyword>
<comment type="cofactor">
    <cofactor evidence="6">
        <name>a divalent metal cation</name>
        <dbReference type="ChEBI" id="CHEBI:60240"/>
    </cofactor>
    <text evidence="6">Binds 2 divalent metal cations per subunit. Site 1 may preferentially bind zinc ions, while site 2 has a preference for magnesium and/or manganese ions.</text>
</comment>
<evidence type="ECO:0000313" key="11">
    <source>
        <dbReference type="Proteomes" id="UP001465755"/>
    </source>
</evidence>
<dbReference type="PROSITE" id="PS00126">
    <property type="entry name" value="PDEASE_I_1"/>
    <property type="match status" value="1"/>
</dbReference>
<dbReference type="Pfam" id="PF00233">
    <property type="entry name" value="PDEase_I"/>
    <property type="match status" value="1"/>
</dbReference>
<evidence type="ECO:0000256" key="2">
    <source>
        <dbReference type="ARBA" id="ARBA00022801"/>
    </source>
</evidence>
<keyword evidence="2 6" id="KW-0378">Hydrolase</keyword>
<feature type="binding site" evidence="4">
    <location>
        <position position="679"/>
    </location>
    <ligand>
        <name>AMP</name>
        <dbReference type="ChEBI" id="CHEBI:456215"/>
    </ligand>
</feature>
<evidence type="ECO:0000313" key="10">
    <source>
        <dbReference type="EMBL" id="KAK9806639.1"/>
    </source>
</evidence>
<dbReference type="SUPFAM" id="SSF109604">
    <property type="entry name" value="HD-domain/PDEase-like"/>
    <property type="match status" value="1"/>
</dbReference>
<dbReference type="Proteomes" id="UP001465755">
    <property type="component" value="Unassembled WGS sequence"/>
</dbReference>
<comment type="similarity">
    <text evidence="6">Belongs to the cyclic nucleotide phosphodiesterase family.</text>
</comment>
<evidence type="ECO:0000256" key="4">
    <source>
        <dbReference type="PIRSR" id="PIRSR623088-2"/>
    </source>
</evidence>
<dbReference type="PANTHER" id="PTHR11347">
    <property type="entry name" value="CYCLIC NUCLEOTIDE PHOSPHODIESTERASE"/>
    <property type="match status" value="1"/>
</dbReference>
<evidence type="ECO:0000256" key="6">
    <source>
        <dbReference type="RuleBase" id="RU363067"/>
    </source>
</evidence>
<comment type="caution">
    <text evidence="10">The sequence shown here is derived from an EMBL/GenBank/DDBJ whole genome shotgun (WGS) entry which is preliminary data.</text>
</comment>
<gene>
    <name evidence="10" type="ORF">WJX73_003268</name>
</gene>
<dbReference type="GO" id="GO:0046872">
    <property type="term" value="F:metal ion binding"/>
    <property type="evidence" value="ECO:0007669"/>
    <property type="project" value="UniProtKB-KW"/>
</dbReference>
<feature type="binding site" evidence="5">
    <location>
        <position position="523"/>
    </location>
    <ligand>
        <name>Zn(2+)</name>
        <dbReference type="ChEBI" id="CHEBI:29105"/>
        <label>1</label>
    </ligand>
</feature>
<dbReference type="InterPro" id="IPR002073">
    <property type="entry name" value="PDEase_catalytic_dom"/>
</dbReference>
<dbReference type="GO" id="GO:0004114">
    <property type="term" value="F:3',5'-cyclic-nucleotide phosphodiesterase activity"/>
    <property type="evidence" value="ECO:0007669"/>
    <property type="project" value="InterPro"/>
</dbReference>
<evidence type="ECO:0000256" key="5">
    <source>
        <dbReference type="PIRSR" id="PIRSR623088-3"/>
    </source>
</evidence>
<dbReference type="InterPro" id="IPR023088">
    <property type="entry name" value="PDEase"/>
</dbReference>
<organism evidence="10 11">
    <name type="scientific">Symbiochloris irregularis</name>
    <dbReference type="NCBI Taxonomy" id="706552"/>
    <lineage>
        <taxon>Eukaryota</taxon>
        <taxon>Viridiplantae</taxon>
        <taxon>Chlorophyta</taxon>
        <taxon>core chlorophytes</taxon>
        <taxon>Trebouxiophyceae</taxon>
        <taxon>Trebouxiales</taxon>
        <taxon>Trebouxiaceae</taxon>
        <taxon>Symbiochloris</taxon>
    </lineage>
</organism>
<dbReference type="EMBL" id="JALJOQ010000035">
    <property type="protein sequence ID" value="KAK9806639.1"/>
    <property type="molecule type" value="Genomic_DNA"/>
</dbReference>
<feature type="binding site" evidence="5">
    <location>
        <position position="562"/>
    </location>
    <ligand>
        <name>Zn(2+)</name>
        <dbReference type="ChEBI" id="CHEBI:29105"/>
        <label>1</label>
    </ligand>
</feature>
<dbReference type="InterPro" id="IPR003607">
    <property type="entry name" value="HD/PDEase_dom"/>
</dbReference>
<keyword evidence="1 5" id="KW-0479">Metal-binding</keyword>
<dbReference type="PROSITE" id="PS51845">
    <property type="entry name" value="PDEASE_I_2"/>
    <property type="match status" value="1"/>
</dbReference>
<evidence type="ECO:0000259" key="9">
    <source>
        <dbReference type="PROSITE" id="PS51845"/>
    </source>
</evidence>
<dbReference type="SMART" id="SM00471">
    <property type="entry name" value="HDc"/>
    <property type="match status" value="1"/>
</dbReference>
<feature type="binding site" evidence="5">
    <location>
        <position position="679"/>
    </location>
    <ligand>
        <name>Zn(2+)</name>
        <dbReference type="ChEBI" id="CHEBI:29105"/>
        <label>1</label>
    </ligand>
</feature>
<feature type="binding site" evidence="5">
    <location>
        <position position="563"/>
    </location>
    <ligand>
        <name>Zn(2+)</name>
        <dbReference type="ChEBI" id="CHEBI:29105"/>
        <label>2</label>
    </ligand>
</feature>
<feature type="domain" description="PDEase" evidence="9">
    <location>
        <begin position="440"/>
        <end position="774"/>
    </location>
</feature>
<evidence type="ECO:0000256" key="3">
    <source>
        <dbReference type="PIRSR" id="PIRSR623088-1"/>
    </source>
</evidence>
<dbReference type="GO" id="GO:0007165">
    <property type="term" value="P:signal transduction"/>
    <property type="evidence" value="ECO:0007669"/>
    <property type="project" value="InterPro"/>
</dbReference>
<sequence>MAARKTAVVRRATRRLSEPPTWIHRSSRDGSTVGLYANAAALELAGPLSCRSVPAAAQLDSSASRSATECLAQSFGVFQERVQANGEIVTQNVHLPRALASFCTLAPDVYATLQHQPIILDSQPAVLTRLLKFVSAQELRNFAIAVEYSPVHRFMFSRSGKLLFANPRAIAKWTKAGYPDMQGFTLGDLLRINGHRQPDIADEALHNIFKLGHKSYEITLTDMLPNGKTRHTCYKMHPGEDPADGNQPAAVVATLDVSASKEKELELRTLRAALQRQNASLQNQVMSASQSKEAAEQQQAQLQAQLTAVLKLQAQPPAALGDADSPVSHMVNLIDELLGGTMPSVSKLMALRTTLLSSTDPCAPTNLESCFLSASGISEDSAKGLTSLLQGQPGSAIQLLSAGLSDGDPTRTVSSSRQMHRGSRHVDLEKQGSRLAECHEHMSIPSVPEADRLLQDIANNWDFDVFQLDRATNGHALSYLAFFLFKQRNLFERVKLDEVVFMDFLRKVELGYQQSNPYHNALHAACVLQHTNLLIFAPGGLLELGVVEAQLASAMLLAALCHDVGHPGVTNDFLIQTSDPLAILYNDKSPLESHHAAFSFRLMMEDDHLFKFRGASPDRVALRATITDLILGTDMKQHFHLHTLLQNVVQAGMDKPPQLSALTPAHRLVIMQCVLKCADLGHLALPLHLHLHWASRIQEEFFCQGDQQARLGLPVTPINDRSKPELVQGSQVGFFEVVALPLFSTMAKALPAAQHLLRAAMDNYSHWRAGNPMCPFPGCSTSFC</sequence>
<dbReference type="PRINTS" id="PR00387">
    <property type="entry name" value="PDIESTERASE1"/>
</dbReference>
<feature type="binding site" evidence="4">
    <location>
        <begin position="519"/>
        <end position="523"/>
    </location>
    <ligand>
        <name>AMP</name>
        <dbReference type="ChEBI" id="CHEBI:456215"/>
    </ligand>
</feature>
<evidence type="ECO:0000256" key="7">
    <source>
        <dbReference type="SAM" id="Coils"/>
    </source>
</evidence>
<feature type="region of interest" description="Disordered" evidence="8">
    <location>
        <begin position="405"/>
        <end position="424"/>
    </location>
</feature>
<protein>
    <recommendedName>
        <fullName evidence="6">Phosphodiesterase</fullName>
        <ecNumber evidence="6">3.1.4.-</ecNumber>
    </recommendedName>
</protein>
<name>A0AAW1PFN2_9CHLO</name>
<dbReference type="InterPro" id="IPR036971">
    <property type="entry name" value="PDEase_catalytic_dom_sf"/>
</dbReference>
<evidence type="ECO:0000256" key="8">
    <source>
        <dbReference type="SAM" id="MobiDB-lite"/>
    </source>
</evidence>